<dbReference type="InterPro" id="IPR044730">
    <property type="entry name" value="RNase_H-like_dom_plant"/>
</dbReference>
<dbReference type="SUPFAM" id="SSF53098">
    <property type="entry name" value="Ribonuclease H-like"/>
    <property type="match status" value="1"/>
</dbReference>
<dbReference type="GO" id="GO:0003676">
    <property type="term" value="F:nucleic acid binding"/>
    <property type="evidence" value="ECO:0007669"/>
    <property type="project" value="InterPro"/>
</dbReference>
<feature type="domain" description="RNase H type-1" evidence="2">
    <location>
        <begin position="465"/>
        <end position="523"/>
    </location>
</feature>
<feature type="region of interest" description="Disordered" evidence="1">
    <location>
        <begin position="1"/>
        <end position="21"/>
    </location>
</feature>
<feature type="region of interest" description="Disordered" evidence="1">
    <location>
        <begin position="68"/>
        <end position="87"/>
    </location>
</feature>
<reference evidence="3" key="1">
    <citation type="submission" date="2023-08" db="EMBL/GenBank/DDBJ databases">
        <title>A de novo genome assembly of Solanum verrucosum Schlechtendal, a Mexican diploid species geographically isolated from the other diploid A-genome species in potato relatives.</title>
        <authorList>
            <person name="Hosaka K."/>
        </authorList>
    </citation>
    <scope>NUCLEOTIDE SEQUENCE</scope>
    <source>
        <tissue evidence="3">Young leaves</tissue>
    </source>
</reference>
<feature type="compositionally biased region" description="Polar residues" evidence="1">
    <location>
        <begin position="266"/>
        <end position="285"/>
    </location>
</feature>
<feature type="compositionally biased region" description="Polar residues" evidence="1">
    <location>
        <begin position="228"/>
        <end position="237"/>
    </location>
</feature>
<dbReference type="CDD" id="cd06222">
    <property type="entry name" value="RNase_H_like"/>
    <property type="match status" value="1"/>
</dbReference>
<dbReference type="Proteomes" id="UP001234989">
    <property type="component" value="Chromosome 5"/>
</dbReference>
<evidence type="ECO:0000256" key="1">
    <source>
        <dbReference type="SAM" id="MobiDB-lite"/>
    </source>
</evidence>
<feature type="compositionally biased region" description="Polar residues" evidence="1">
    <location>
        <begin position="137"/>
        <end position="148"/>
    </location>
</feature>
<feature type="region of interest" description="Disordered" evidence="1">
    <location>
        <begin position="129"/>
        <end position="148"/>
    </location>
</feature>
<feature type="compositionally biased region" description="Basic and acidic residues" evidence="1">
    <location>
        <begin position="1"/>
        <end position="12"/>
    </location>
</feature>
<proteinExistence type="predicted"/>
<feature type="compositionally biased region" description="Acidic residues" evidence="1">
    <location>
        <begin position="207"/>
        <end position="225"/>
    </location>
</feature>
<dbReference type="GO" id="GO:0004523">
    <property type="term" value="F:RNA-DNA hybrid ribonuclease activity"/>
    <property type="evidence" value="ECO:0007669"/>
    <property type="project" value="InterPro"/>
</dbReference>
<keyword evidence="4" id="KW-1185">Reference proteome</keyword>
<dbReference type="AlphaFoldDB" id="A0AAF0TXP4"/>
<evidence type="ECO:0000313" key="4">
    <source>
        <dbReference type="Proteomes" id="UP001234989"/>
    </source>
</evidence>
<accession>A0AAF0TXP4</accession>
<dbReference type="EMBL" id="CP133616">
    <property type="protein sequence ID" value="WMV30115.1"/>
    <property type="molecule type" value="Genomic_DNA"/>
</dbReference>
<dbReference type="PANTHER" id="PTHR47723:SF7">
    <property type="entry name" value="RNASE H FAMILY PROTEIN"/>
    <property type="match status" value="1"/>
</dbReference>
<feature type="compositionally biased region" description="Basic and acidic residues" evidence="1">
    <location>
        <begin position="168"/>
        <end position="189"/>
    </location>
</feature>
<dbReference type="InterPro" id="IPR002156">
    <property type="entry name" value="RNaseH_domain"/>
</dbReference>
<name>A0AAF0TXP4_SOLVR</name>
<dbReference type="InterPro" id="IPR036397">
    <property type="entry name" value="RNaseH_sf"/>
</dbReference>
<dbReference type="Gene3D" id="3.30.420.10">
    <property type="entry name" value="Ribonuclease H-like superfamily/Ribonuclease H"/>
    <property type="match status" value="1"/>
</dbReference>
<evidence type="ECO:0000313" key="3">
    <source>
        <dbReference type="EMBL" id="WMV30115.1"/>
    </source>
</evidence>
<organism evidence="3 4">
    <name type="scientific">Solanum verrucosum</name>
    <dbReference type="NCBI Taxonomy" id="315347"/>
    <lineage>
        <taxon>Eukaryota</taxon>
        <taxon>Viridiplantae</taxon>
        <taxon>Streptophyta</taxon>
        <taxon>Embryophyta</taxon>
        <taxon>Tracheophyta</taxon>
        <taxon>Spermatophyta</taxon>
        <taxon>Magnoliopsida</taxon>
        <taxon>eudicotyledons</taxon>
        <taxon>Gunneridae</taxon>
        <taxon>Pentapetalae</taxon>
        <taxon>asterids</taxon>
        <taxon>lamiids</taxon>
        <taxon>Solanales</taxon>
        <taxon>Solanaceae</taxon>
        <taxon>Solanoideae</taxon>
        <taxon>Solaneae</taxon>
        <taxon>Solanum</taxon>
    </lineage>
</organism>
<feature type="region of interest" description="Disordered" evidence="1">
    <location>
        <begin position="161"/>
        <end position="293"/>
    </location>
</feature>
<dbReference type="PANTHER" id="PTHR47723">
    <property type="entry name" value="OS05G0353850 PROTEIN"/>
    <property type="match status" value="1"/>
</dbReference>
<protein>
    <recommendedName>
        <fullName evidence="2">RNase H type-1 domain-containing protein</fullName>
    </recommendedName>
</protein>
<dbReference type="InterPro" id="IPR053151">
    <property type="entry name" value="RNase_H-like"/>
</dbReference>
<dbReference type="Pfam" id="PF13456">
    <property type="entry name" value="RVT_3"/>
    <property type="match status" value="1"/>
</dbReference>
<dbReference type="InterPro" id="IPR012337">
    <property type="entry name" value="RNaseH-like_sf"/>
</dbReference>
<evidence type="ECO:0000259" key="2">
    <source>
        <dbReference type="Pfam" id="PF13456"/>
    </source>
</evidence>
<sequence length="573" mass="63963">MAEELPADRFRPPDPSTLMPKHNIHSTLLESSSESSYNSLQVREEAIHTAMAGKELDGSSTNIYMEESQSIGGTKTGVPESQDIQDRQKSLDFTVPFARNVQATEASSVDKYKANTSDSRPQTIAIKQQGHAEYNRKPTTTRQDNTNQQLQVDIIATQVTESTSGKEVSIRKAGTDNGKQLEEHDDKQVNKGNKVKVPPDDYGALNSEDEIDPDNQSMEESDEDAKDTMQQTGQVLGSSFHDKCTDVQRVTEQQGLSPRGRKQTRHQPYQPITSMSDTSSRPMTRSKSKDNSHIDMVRVQLQMDHTVSNPNGKIWLFWSNEGEEEIAQAACDYYQHQFTGQNDRIDERILYHIPTIITPNQNEMLQAIPNIDELRKVVCAMNPYAAAGPDGFGGALANYTTGISSLNNVTIAHFLTNGKWNERKLRQQWPSQWPEVVNMIEHVVHEVRVISVRWKTPSISNYKLNTDGSALNNPRKIGRAGILRDSNGIIVYAFAIPLGKGTNNQAEVQATSYGLNWCIQHGFVQELHDIAKQCTYVHCVHTYREANRIRAPGGGGNSPEAYNITTCMVSCVN</sequence>
<gene>
    <name evidence="3" type="ORF">MTR67_023500</name>
</gene>